<dbReference type="InterPro" id="IPR019734">
    <property type="entry name" value="TPR_rpt"/>
</dbReference>
<dbReference type="InterPro" id="IPR036388">
    <property type="entry name" value="WH-like_DNA-bd_sf"/>
</dbReference>
<feature type="domain" description="Bacterial transcriptional activator" evidence="1">
    <location>
        <begin position="117"/>
        <end position="259"/>
    </location>
</feature>
<name>A0A543JQB2_9PSEU</name>
<keyword evidence="2" id="KW-0238">DNA-binding</keyword>
<dbReference type="PANTHER" id="PTHR47691">
    <property type="entry name" value="REGULATOR-RELATED"/>
    <property type="match status" value="1"/>
</dbReference>
<dbReference type="PRINTS" id="PR00364">
    <property type="entry name" value="DISEASERSIST"/>
</dbReference>
<organism evidence="2 3">
    <name type="scientific">Saccharothrix saharensis</name>
    <dbReference type="NCBI Taxonomy" id="571190"/>
    <lineage>
        <taxon>Bacteria</taxon>
        <taxon>Bacillati</taxon>
        <taxon>Actinomycetota</taxon>
        <taxon>Actinomycetes</taxon>
        <taxon>Pseudonocardiales</taxon>
        <taxon>Pseudonocardiaceae</taxon>
        <taxon>Saccharothrix</taxon>
    </lineage>
</organism>
<dbReference type="InterPro" id="IPR027417">
    <property type="entry name" value="P-loop_NTPase"/>
</dbReference>
<dbReference type="GO" id="GO:0003677">
    <property type="term" value="F:DNA binding"/>
    <property type="evidence" value="ECO:0007669"/>
    <property type="project" value="UniProtKB-KW"/>
</dbReference>
<gene>
    <name evidence="2" type="ORF">FHX81_7464</name>
</gene>
<accession>A0A543JQB2</accession>
<protein>
    <submittedName>
        <fullName evidence="2">DNA-binding SARP family transcriptional activator</fullName>
    </submittedName>
</protein>
<proteinExistence type="predicted"/>
<dbReference type="Pfam" id="PF13424">
    <property type="entry name" value="TPR_12"/>
    <property type="match status" value="1"/>
</dbReference>
<dbReference type="Pfam" id="PF03704">
    <property type="entry name" value="BTAD"/>
    <property type="match status" value="1"/>
</dbReference>
<dbReference type="InterPro" id="IPR005158">
    <property type="entry name" value="BTAD"/>
</dbReference>
<dbReference type="Gene3D" id="3.40.50.300">
    <property type="entry name" value="P-loop containing nucleotide triphosphate hydrolases"/>
    <property type="match status" value="1"/>
</dbReference>
<dbReference type="Pfam" id="PF13181">
    <property type="entry name" value="TPR_8"/>
    <property type="match status" value="1"/>
</dbReference>
<dbReference type="InterPro" id="IPR011990">
    <property type="entry name" value="TPR-like_helical_dom_sf"/>
</dbReference>
<dbReference type="GO" id="GO:0043531">
    <property type="term" value="F:ADP binding"/>
    <property type="evidence" value="ECO:0007669"/>
    <property type="project" value="InterPro"/>
</dbReference>
<dbReference type="AlphaFoldDB" id="A0A543JQB2"/>
<dbReference type="SMART" id="SM00028">
    <property type="entry name" value="TPR"/>
    <property type="match status" value="6"/>
</dbReference>
<sequence>MGAHCFSSTPGVAHVEIRFAILGPTAVLVDGRLNEEWGALKLRALLGALLARPGSSLPSTELVDWIWGAGDELPNDPTQALYLYASRIRRFLKKSGTDVDIFVDNRNFRLDVDPLSIDYFQFREQLHRARVEARRGEHHRALDLITDAFRMWRQQPLADAAGDSADAWRRRVTKNVLLPAYDTLFAQQLAVGEADAVITRLDELDVDHRSHLALVKRRLQALYALSRHDEATEEFLAVHKALRVDFDDIGARDLREFHDGLQENKPTAAPRVVAARRPNQLPPPLLKLVGHENLLAWLDSVTTTPCLVVVDGPGGVGKTARVVHWAHSRLDRFPDGVLFADLHGFSDSPTVDAAAVVDQFLEALGGVPDRVPDRGRRAARLQAQLNGRQVLVVLDNAGHTDQVRPLLPLLSSSVVIVTSRSHLSGLAVRHAPHRFTVKPLDTDQSVRLLSEHIGPRATTQPRELRDLTDRCGGLPLGLATLANYIAIRPLTSLTDFVDQLNELTLLDLGAIGDGANHGLRAVFGQSVRALAPEAQRLFRLLGAHPGPDFGVGVAAALLDAEPRHARLVLDALVEAHLLEQQGPLGRFKFHDLVKEYAVGLMMSADEHHDAESRVLSYYFRSAENADKAVFPTQARVRTDPAFATHHVAEFTDEVSARLWCLTEMANLMAVIHSFSTRGHGEMRVQLAQLVNLAGQPLLRHGAFPEVLALLQAGYAAVAHEESSIEPQADALQAIATLHLLRRNFAEAEHYAHLAHIKYRLIEDEVGIAACLHTTARIMVETGNTLMGIDSHERALRVVRRTGETGLEITFLYRAAEAYQKAAEYGKAAAYYREALSLARDLGDTTAEGRVLTLLGSLSFDKEQTAEARDFLYEGLRLLERAHDLGTAAMACHGLARVELEFGRVREAVEYGRQALRLSRRAFDPKVEGDSLETLAEALQRRGHRDAAIEAYEQARDIFDDLDPDRARETRRLLNILVTRTVDLPSVRTDTDVQQQRVNPHGR</sequence>
<evidence type="ECO:0000259" key="1">
    <source>
        <dbReference type="Pfam" id="PF03704"/>
    </source>
</evidence>
<reference evidence="2 3" key="1">
    <citation type="submission" date="2019-06" db="EMBL/GenBank/DDBJ databases">
        <title>Sequencing the genomes of 1000 actinobacteria strains.</title>
        <authorList>
            <person name="Klenk H.-P."/>
        </authorList>
    </citation>
    <scope>NUCLEOTIDE SEQUENCE [LARGE SCALE GENOMIC DNA]</scope>
    <source>
        <strain evidence="2 3">DSM 45456</strain>
    </source>
</reference>
<dbReference type="Gene3D" id="1.25.40.10">
    <property type="entry name" value="Tetratricopeptide repeat domain"/>
    <property type="match status" value="2"/>
</dbReference>
<comment type="caution">
    <text evidence="2">The sequence shown here is derived from an EMBL/GenBank/DDBJ whole genome shotgun (WGS) entry which is preliminary data.</text>
</comment>
<evidence type="ECO:0000313" key="2">
    <source>
        <dbReference type="EMBL" id="TQM84998.1"/>
    </source>
</evidence>
<dbReference type="InterPro" id="IPR016032">
    <property type="entry name" value="Sig_transdc_resp-reg_C-effctor"/>
</dbReference>
<dbReference type="SUPFAM" id="SSF52540">
    <property type="entry name" value="P-loop containing nucleoside triphosphate hydrolases"/>
    <property type="match status" value="1"/>
</dbReference>
<dbReference type="SUPFAM" id="SSF48452">
    <property type="entry name" value="TPR-like"/>
    <property type="match status" value="3"/>
</dbReference>
<evidence type="ECO:0000313" key="3">
    <source>
        <dbReference type="Proteomes" id="UP000316628"/>
    </source>
</evidence>
<dbReference type="PANTHER" id="PTHR47691:SF3">
    <property type="entry name" value="HTH-TYPE TRANSCRIPTIONAL REGULATOR RV0890C-RELATED"/>
    <property type="match status" value="1"/>
</dbReference>
<dbReference type="GO" id="GO:0006355">
    <property type="term" value="P:regulation of DNA-templated transcription"/>
    <property type="evidence" value="ECO:0007669"/>
    <property type="project" value="InterPro"/>
</dbReference>
<dbReference type="Proteomes" id="UP000316628">
    <property type="component" value="Unassembled WGS sequence"/>
</dbReference>
<dbReference type="SUPFAM" id="SSF46894">
    <property type="entry name" value="C-terminal effector domain of the bipartite response regulators"/>
    <property type="match status" value="1"/>
</dbReference>
<keyword evidence="3" id="KW-1185">Reference proteome</keyword>
<dbReference type="Gene3D" id="1.10.10.10">
    <property type="entry name" value="Winged helix-like DNA-binding domain superfamily/Winged helix DNA-binding domain"/>
    <property type="match status" value="1"/>
</dbReference>
<dbReference type="EMBL" id="VFPP01000001">
    <property type="protein sequence ID" value="TQM84998.1"/>
    <property type="molecule type" value="Genomic_DNA"/>
</dbReference>